<sequence>MIDARPFKEGRKATSKAFVETETGLKLEFTMIEEDGKGWVSVKVGEKGSDAKAADAITAKTTGWEFLVADYKRAAFKKKKENLLFKQE</sequence>
<proteinExistence type="predicted"/>
<gene>
    <name evidence="1" type="ORF">MNBD_ALPHA03-67</name>
</gene>
<dbReference type="EMBL" id="UOFW01000020">
    <property type="protein sequence ID" value="VAX02680.1"/>
    <property type="molecule type" value="Genomic_DNA"/>
</dbReference>
<protein>
    <submittedName>
        <fullName evidence="1">Uncharacterized protein</fullName>
    </submittedName>
</protein>
<name>A0A3B1AWS5_9ZZZZ</name>
<reference evidence="1" key="1">
    <citation type="submission" date="2018-06" db="EMBL/GenBank/DDBJ databases">
        <authorList>
            <person name="Zhirakovskaya E."/>
        </authorList>
    </citation>
    <scope>NUCLEOTIDE SEQUENCE</scope>
</reference>
<evidence type="ECO:0000313" key="1">
    <source>
        <dbReference type="EMBL" id="VAX02680.1"/>
    </source>
</evidence>
<accession>A0A3B1AWS5</accession>
<dbReference type="AlphaFoldDB" id="A0A3B1AWS5"/>
<organism evidence="1">
    <name type="scientific">hydrothermal vent metagenome</name>
    <dbReference type="NCBI Taxonomy" id="652676"/>
    <lineage>
        <taxon>unclassified sequences</taxon>
        <taxon>metagenomes</taxon>
        <taxon>ecological metagenomes</taxon>
    </lineage>
</organism>